<name>C0M6U8_STRE4</name>
<evidence type="ECO:0000313" key="1">
    <source>
        <dbReference type="EMBL" id="CAW94842.1"/>
    </source>
</evidence>
<dbReference type="InterPro" id="IPR004195">
    <property type="entry name" value="Head_decoration_D"/>
</dbReference>
<protein>
    <submittedName>
        <fullName evidence="1">Hypothetical phage protein</fullName>
    </submittedName>
</protein>
<evidence type="ECO:0000313" key="2">
    <source>
        <dbReference type="Proteomes" id="UP000001365"/>
    </source>
</evidence>
<organism evidence="1 2">
    <name type="scientific">Streptococcus equi subsp. equi (strain 4047)</name>
    <dbReference type="NCBI Taxonomy" id="553482"/>
    <lineage>
        <taxon>Bacteria</taxon>
        <taxon>Bacillati</taxon>
        <taxon>Bacillota</taxon>
        <taxon>Bacilli</taxon>
        <taxon>Lactobacillales</taxon>
        <taxon>Streptococcaceae</taxon>
        <taxon>Streptococcus</taxon>
    </lineage>
</organism>
<dbReference type="RefSeq" id="WP_012679976.1">
    <property type="nucleotide sequence ID" value="NC_012471.1"/>
</dbReference>
<gene>
    <name evidence="1" type="ordered locus">SEQ_1750</name>
</gene>
<reference evidence="1 2" key="1">
    <citation type="journal article" date="2009" name="PLoS Pathog.">
        <title>Genomic evidence for the evolution of Streptococcus equi: host restriction, increased virulence, and genetic exchange with human pathogens.</title>
        <authorList>
            <person name="Holden M.T.G."/>
            <person name="Heather Z."/>
            <person name="Paillot R."/>
            <person name="Steward K.F."/>
            <person name="Webb K."/>
            <person name="Ainslie F."/>
            <person name="Jourdan T."/>
            <person name="Bason N.C."/>
            <person name="Holroyd N.E."/>
            <person name="Mungall K."/>
            <person name="Quail M.A."/>
            <person name="Sanders M."/>
            <person name="Simmonds M."/>
            <person name="Willey D."/>
            <person name="Brooks K."/>
            <person name="Aanensen D.M."/>
            <person name="Spratt B.G."/>
            <person name="Jolley K.A."/>
            <person name="Maiden M.C.J."/>
            <person name="Kehoe M."/>
            <person name="Chanter N."/>
            <person name="Bentley S.D."/>
            <person name="Robinson C."/>
            <person name="Maskell D.J."/>
            <person name="Parkhill J."/>
            <person name="Waller A.S."/>
        </authorList>
    </citation>
    <scope>NUCLEOTIDE SEQUENCE [LARGE SCALE GENOMIC DNA]</scope>
    <source>
        <strain evidence="1 2">4047</strain>
    </source>
</reference>
<dbReference type="AlphaFoldDB" id="C0M6U8"/>
<dbReference type="EMBL" id="FM204883">
    <property type="protein sequence ID" value="CAW94842.1"/>
    <property type="molecule type" value="Genomic_DNA"/>
</dbReference>
<dbReference type="Proteomes" id="UP000001365">
    <property type="component" value="Chromosome"/>
</dbReference>
<dbReference type="HOGENOM" id="CLU_162077_0_0_9"/>
<dbReference type="OrthoDB" id="1955612at2"/>
<accession>C0M6U8</accession>
<dbReference type="KEGG" id="seu:SEQ_1750"/>
<sequence>MNKRKVTTSKEILHNLEYEAITVTLDSSTVGKKVIPAGTVLAGVSDSVFKDRKQKVKTVANHEVSGESNICGILLTDVDLTDGDKAGACVYRGTVNADKLADSSIAENFTELATKLPHVVFIKGGK</sequence>
<dbReference type="Pfam" id="PF02924">
    <property type="entry name" value="HDPD"/>
    <property type="match status" value="1"/>
</dbReference>
<proteinExistence type="predicted"/>